<dbReference type="Proteomes" id="UP000714275">
    <property type="component" value="Unassembled WGS sequence"/>
</dbReference>
<keyword evidence="2" id="KW-1185">Reference proteome</keyword>
<comment type="caution">
    <text evidence="1">The sequence shown here is derived from an EMBL/GenBank/DDBJ whole genome shotgun (WGS) entry which is preliminary data.</text>
</comment>
<gene>
    <name evidence="1" type="ORF">EV702DRAFT_922053</name>
</gene>
<feature type="non-terminal residue" evidence="1">
    <location>
        <position position="1"/>
    </location>
</feature>
<evidence type="ECO:0000313" key="1">
    <source>
        <dbReference type="EMBL" id="KAG1763976.1"/>
    </source>
</evidence>
<evidence type="ECO:0000313" key="2">
    <source>
        <dbReference type="Proteomes" id="UP000714275"/>
    </source>
</evidence>
<reference evidence="1" key="1">
    <citation type="journal article" date="2020" name="New Phytol.">
        <title>Comparative genomics reveals dynamic genome evolution in host specialist ectomycorrhizal fungi.</title>
        <authorList>
            <person name="Lofgren L.A."/>
            <person name="Nguyen N.H."/>
            <person name="Vilgalys R."/>
            <person name="Ruytinx J."/>
            <person name="Liao H.L."/>
            <person name="Branco S."/>
            <person name="Kuo A."/>
            <person name="LaButti K."/>
            <person name="Lipzen A."/>
            <person name="Andreopoulos W."/>
            <person name="Pangilinan J."/>
            <person name="Riley R."/>
            <person name="Hundley H."/>
            <person name="Na H."/>
            <person name="Barry K."/>
            <person name="Grigoriev I.V."/>
            <person name="Stajich J.E."/>
            <person name="Kennedy P.G."/>
        </authorList>
    </citation>
    <scope>NUCLEOTIDE SEQUENCE</scope>
    <source>
        <strain evidence="1">DOB743</strain>
    </source>
</reference>
<protein>
    <submittedName>
        <fullName evidence="1">Uncharacterized protein</fullName>
    </submittedName>
</protein>
<proteinExistence type="predicted"/>
<feature type="non-terminal residue" evidence="1">
    <location>
        <position position="136"/>
    </location>
</feature>
<sequence>LLKLPHVRVAVAQGGILWRICKQELASDIPSGPSMDVHFFVDMSPSAPRNYMFDTLSQEEIDVLCGIYHVLTDRGEQITILSWWPMPHLWAMSGLDMGYWTHSNEQVFQSRLRKIREGEATLLMARKWKGDLKFYK</sequence>
<dbReference type="EMBL" id="JABBWD010000138">
    <property type="protein sequence ID" value="KAG1763976.1"/>
    <property type="molecule type" value="Genomic_DNA"/>
</dbReference>
<dbReference type="AlphaFoldDB" id="A0A9P6ZGG6"/>
<organism evidence="1 2">
    <name type="scientific">Suillus placidus</name>
    <dbReference type="NCBI Taxonomy" id="48579"/>
    <lineage>
        <taxon>Eukaryota</taxon>
        <taxon>Fungi</taxon>
        <taxon>Dikarya</taxon>
        <taxon>Basidiomycota</taxon>
        <taxon>Agaricomycotina</taxon>
        <taxon>Agaricomycetes</taxon>
        <taxon>Agaricomycetidae</taxon>
        <taxon>Boletales</taxon>
        <taxon>Suillineae</taxon>
        <taxon>Suillaceae</taxon>
        <taxon>Suillus</taxon>
    </lineage>
</organism>
<dbReference type="OrthoDB" id="3270336at2759"/>
<name>A0A9P6ZGG6_9AGAM</name>
<accession>A0A9P6ZGG6</accession>